<dbReference type="Gene3D" id="3.40.50.1820">
    <property type="entry name" value="alpha/beta hydrolase"/>
    <property type="match status" value="1"/>
</dbReference>
<keyword evidence="2" id="KW-0378">Hydrolase</keyword>
<dbReference type="InterPro" id="IPR029058">
    <property type="entry name" value="AB_hydrolase_fold"/>
</dbReference>
<sequence length="279" mass="31777">MRKILNKFIPIAYGAYFNAMVHIAPERVGKKGFDVFCTVRKGKVLPAQAPFLDIAKDKIHDIADHHIQGYRWIGNGPTVLLVHGWESNAWRWHKLIERLQKADFNIIAFDAPAHGYSSGKLFNVPLNAKVLDYIIQFYKPQYLVGHSVGGMTALFHEYHYPGSHIEKIVTIGSPSELHEIMTYYQSILGLSEKVMRAVDNYLFSEFGFYIREVSTARYAKSNTKKGLLFHDRSDNIAPYHASESVHSAWKGSRLYSTDGFGHSMHQNEVNDQITAFLTN</sequence>
<dbReference type="AlphaFoldDB" id="A0A5B7SW66"/>
<dbReference type="Pfam" id="PF00561">
    <property type="entry name" value="Abhydrolase_1"/>
    <property type="match status" value="1"/>
</dbReference>
<reference evidence="2 3" key="1">
    <citation type="submission" date="2019-05" db="EMBL/GenBank/DDBJ databases">
        <title>Genome sequencing of F202Z8.</title>
        <authorList>
            <person name="Kwon Y.M."/>
        </authorList>
    </citation>
    <scope>NUCLEOTIDE SEQUENCE [LARGE SCALE GENOMIC DNA]</scope>
    <source>
        <strain evidence="2 3">F202Z8</strain>
    </source>
</reference>
<evidence type="ECO:0000259" key="1">
    <source>
        <dbReference type="Pfam" id="PF00561"/>
    </source>
</evidence>
<name>A0A5B7SW66_9FLAO</name>
<evidence type="ECO:0000313" key="3">
    <source>
        <dbReference type="Proteomes" id="UP000310017"/>
    </source>
</evidence>
<protein>
    <submittedName>
        <fullName evidence="2">Alpha/beta hydrolase</fullName>
    </submittedName>
</protein>
<organism evidence="2 3">
    <name type="scientific">Aggregatimonas sangjinii</name>
    <dbReference type="NCBI Taxonomy" id="2583587"/>
    <lineage>
        <taxon>Bacteria</taxon>
        <taxon>Pseudomonadati</taxon>
        <taxon>Bacteroidota</taxon>
        <taxon>Flavobacteriia</taxon>
        <taxon>Flavobacteriales</taxon>
        <taxon>Flavobacteriaceae</taxon>
        <taxon>Aggregatimonas</taxon>
    </lineage>
</organism>
<evidence type="ECO:0000313" key="2">
    <source>
        <dbReference type="EMBL" id="QCX01010.1"/>
    </source>
</evidence>
<dbReference type="RefSeq" id="WP_138853353.1">
    <property type="nucleotide sequence ID" value="NZ_CP040710.1"/>
</dbReference>
<dbReference type="OrthoDB" id="9785847at2"/>
<proteinExistence type="predicted"/>
<keyword evidence="3" id="KW-1185">Reference proteome</keyword>
<dbReference type="PANTHER" id="PTHR43689">
    <property type="entry name" value="HYDROLASE"/>
    <property type="match status" value="1"/>
</dbReference>
<dbReference type="KEGG" id="asag:FGM00_13135"/>
<gene>
    <name evidence="2" type="ORF">FGM00_13135</name>
</gene>
<accession>A0A5B7SW66</accession>
<dbReference type="GO" id="GO:0016787">
    <property type="term" value="F:hydrolase activity"/>
    <property type="evidence" value="ECO:0007669"/>
    <property type="project" value="UniProtKB-KW"/>
</dbReference>
<dbReference type="InterPro" id="IPR000073">
    <property type="entry name" value="AB_hydrolase_1"/>
</dbReference>
<dbReference type="PANTHER" id="PTHR43689:SF8">
    <property type="entry name" value="ALPHA_BETA-HYDROLASES SUPERFAMILY PROTEIN"/>
    <property type="match status" value="1"/>
</dbReference>
<dbReference type="EMBL" id="CP040710">
    <property type="protein sequence ID" value="QCX01010.1"/>
    <property type="molecule type" value="Genomic_DNA"/>
</dbReference>
<dbReference type="Proteomes" id="UP000310017">
    <property type="component" value="Chromosome"/>
</dbReference>
<feature type="domain" description="AB hydrolase-1" evidence="1">
    <location>
        <begin position="77"/>
        <end position="179"/>
    </location>
</feature>
<dbReference type="SUPFAM" id="SSF53474">
    <property type="entry name" value="alpha/beta-Hydrolases"/>
    <property type="match status" value="1"/>
</dbReference>